<keyword evidence="1" id="KW-1133">Transmembrane helix</keyword>
<comment type="caution">
    <text evidence="2">The sequence shown here is derived from an EMBL/GenBank/DDBJ whole genome shotgun (WGS) entry which is preliminary data.</text>
</comment>
<keyword evidence="1" id="KW-0472">Membrane</keyword>
<evidence type="ECO:0000313" key="3">
    <source>
        <dbReference type="Proteomes" id="UP000324222"/>
    </source>
</evidence>
<proteinExistence type="predicted"/>
<dbReference type="Proteomes" id="UP000324222">
    <property type="component" value="Unassembled WGS sequence"/>
</dbReference>
<feature type="transmembrane region" description="Helical" evidence="1">
    <location>
        <begin position="20"/>
        <end position="41"/>
    </location>
</feature>
<protein>
    <submittedName>
        <fullName evidence="2">Uncharacterized protein</fullName>
    </submittedName>
</protein>
<organism evidence="2 3">
    <name type="scientific">Portunus trituberculatus</name>
    <name type="common">Swimming crab</name>
    <name type="synonym">Neptunus trituberculatus</name>
    <dbReference type="NCBI Taxonomy" id="210409"/>
    <lineage>
        <taxon>Eukaryota</taxon>
        <taxon>Metazoa</taxon>
        <taxon>Ecdysozoa</taxon>
        <taxon>Arthropoda</taxon>
        <taxon>Crustacea</taxon>
        <taxon>Multicrustacea</taxon>
        <taxon>Malacostraca</taxon>
        <taxon>Eumalacostraca</taxon>
        <taxon>Eucarida</taxon>
        <taxon>Decapoda</taxon>
        <taxon>Pleocyemata</taxon>
        <taxon>Brachyura</taxon>
        <taxon>Eubrachyura</taxon>
        <taxon>Portunoidea</taxon>
        <taxon>Portunidae</taxon>
        <taxon>Portuninae</taxon>
        <taxon>Portunus</taxon>
    </lineage>
</organism>
<gene>
    <name evidence="2" type="ORF">E2C01_034491</name>
</gene>
<sequence length="72" mass="8243">MHSGTHSLPHHFHVFFSKPFALSVLILFCSFHASLISSYHYSLHTLSSAFSHKPYLSHSILCTFSTNLSFRF</sequence>
<dbReference type="AlphaFoldDB" id="A0A5B7F5X5"/>
<name>A0A5B7F5X5_PORTR</name>
<evidence type="ECO:0000313" key="2">
    <source>
        <dbReference type="EMBL" id="MPC40917.1"/>
    </source>
</evidence>
<dbReference type="EMBL" id="VSRR010004857">
    <property type="protein sequence ID" value="MPC40917.1"/>
    <property type="molecule type" value="Genomic_DNA"/>
</dbReference>
<evidence type="ECO:0000256" key="1">
    <source>
        <dbReference type="SAM" id="Phobius"/>
    </source>
</evidence>
<accession>A0A5B7F5X5</accession>
<reference evidence="2 3" key="1">
    <citation type="submission" date="2019-05" db="EMBL/GenBank/DDBJ databases">
        <title>Another draft genome of Portunus trituberculatus and its Hox gene families provides insights of decapod evolution.</title>
        <authorList>
            <person name="Jeong J.-H."/>
            <person name="Song I."/>
            <person name="Kim S."/>
            <person name="Choi T."/>
            <person name="Kim D."/>
            <person name="Ryu S."/>
            <person name="Kim W."/>
        </authorList>
    </citation>
    <scope>NUCLEOTIDE SEQUENCE [LARGE SCALE GENOMIC DNA]</scope>
    <source>
        <tissue evidence="2">Muscle</tissue>
    </source>
</reference>
<keyword evidence="3" id="KW-1185">Reference proteome</keyword>
<keyword evidence="1" id="KW-0812">Transmembrane</keyword>